<evidence type="ECO:0000259" key="7">
    <source>
        <dbReference type="PROSITE" id="PS51192"/>
    </source>
</evidence>
<name>A0A1S8NCT9_CLOSA</name>
<dbReference type="EMBL" id="LZYZ01000002">
    <property type="protein sequence ID" value="OOM14305.1"/>
    <property type="molecule type" value="Genomic_DNA"/>
</dbReference>
<dbReference type="InterPro" id="IPR044742">
    <property type="entry name" value="DEAD/DEAH_RhlB"/>
</dbReference>
<evidence type="ECO:0000256" key="4">
    <source>
        <dbReference type="ARBA" id="ARBA00022840"/>
    </source>
</evidence>
<dbReference type="InterPro" id="IPR000629">
    <property type="entry name" value="RNA-helicase_DEAD-box_CS"/>
</dbReference>
<dbReference type="GO" id="GO:0005524">
    <property type="term" value="F:ATP binding"/>
    <property type="evidence" value="ECO:0007669"/>
    <property type="project" value="UniProtKB-UniRule"/>
</dbReference>
<dbReference type="PROSITE" id="PS51192">
    <property type="entry name" value="HELICASE_ATP_BIND_1"/>
    <property type="match status" value="1"/>
</dbReference>
<dbReference type="Pfam" id="PF03880">
    <property type="entry name" value="DbpA"/>
    <property type="match status" value="1"/>
</dbReference>
<dbReference type="PANTHER" id="PTHR47959">
    <property type="entry name" value="ATP-DEPENDENT RNA HELICASE RHLE-RELATED"/>
    <property type="match status" value="1"/>
</dbReference>
<dbReference type="RefSeq" id="WP_077864574.1">
    <property type="nucleotide sequence ID" value="NZ_LZYZ01000002.1"/>
</dbReference>
<evidence type="ECO:0000256" key="6">
    <source>
        <dbReference type="PROSITE-ProRule" id="PRU00552"/>
    </source>
</evidence>
<gene>
    <name evidence="5 10" type="primary">dbpA</name>
    <name evidence="10" type="ORF">CLOSAC_11780</name>
</gene>
<proteinExistence type="inferred from homology"/>
<dbReference type="InterPro" id="IPR028619">
    <property type="entry name" value="DEAD_helicase_DbpA"/>
</dbReference>
<dbReference type="Gene3D" id="3.30.70.330">
    <property type="match status" value="1"/>
</dbReference>
<evidence type="ECO:0000313" key="10">
    <source>
        <dbReference type="EMBL" id="OOM14305.1"/>
    </source>
</evidence>
<feature type="short sequence motif" description="Q motif" evidence="6">
    <location>
        <begin position="3"/>
        <end position="31"/>
    </location>
</feature>
<feature type="domain" description="Helicase ATP-binding" evidence="7">
    <location>
        <begin position="34"/>
        <end position="204"/>
    </location>
</feature>
<dbReference type="InterPro" id="IPR014001">
    <property type="entry name" value="Helicase_ATP-bd"/>
</dbReference>
<dbReference type="AlphaFoldDB" id="A0A1S8NCT9"/>
<dbReference type="InterPro" id="IPR014014">
    <property type="entry name" value="RNA_helicase_DEAD_Q_motif"/>
</dbReference>
<dbReference type="GO" id="GO:0016887">
    <property type="term" value="F:ATP hydrolysis activity"/>
    <property type="evidence" value="ECO:0007669"/>
    <property type="project" value="RHEA"/>
</dbReference>
<feature type="domain" description="Helicase C-terminal" evidence="8">
    <location>
        <begin position="231"/>
        <end position="377"/>
    </location>
</feature>
<dbReference type="GO" id="GO:0003723">
    <property type="term" value="F:RNA binding"/>
    <property type="evidence" value="ECO:0007669"/>
    <property type="project" value="UniProtKB-UniRule"/>
</dbReference>
<dbReference type="PANTHER" id="PTHR47959:SF1">
    <property type="entry name" value="ATP-DEPENDENT RNA HELICASE DBPA"/>
    <property type="match status" value="1"/>
</dbReference>
<evidence type="ECO:0000259" key="8">
    <source>
        <dbReference type="PROSITE" id="PS51194"/>
    </source>
</evidence>
<dbReference type="SMART" id="SM00487">
    <property type="entry name" value="DEXDc"/>
    <property type="match status" value="1"/>
</dbReference>
<evidence type="ECO:0000259" key="9">
    <source>
        <dbReference type="PROSITE" id="PS51195"/>
    </source>
</evidence>
<dbReference type="PROSITE" id="PS00039">
    <property type="entry name" value="DEAD_ATP_HELICASE"/>
    <property type="match status" value="1"/>
</dbReference>
<dbReference type="PROSITE" id="PS51195">
    <property type="entry name" value="Q_MOTIF"/>
    <property type="match status" value="1"/>
</dbReference>
<evidence type="ECO:0000313" key="11">
    <source>
        <dbReference type="Proteomes" id="UP000191154"/>
    </source>
</evidence>
<dbReference type="GO" id="GO:0005829">
    <property type="term" value="C:cytosol"/>
    <property type="evidence" value="ECO:0007669"/>
    <property type="project" value="TreeGrafter"/>
</dbReference>
<dbReference type="STRING" id="169679.CSACC_17680"/>
<dbReference type="Pfam" id="PF00270">
    <property type="entry name" value="DEAD"/>
    <property type="match status" value="1"/>
</dbReference>
<dbReference type="EC" id="3.6.4.13" evidence="5"/>
<dbReference type="CDD" id="cd18787">
    <property type="entry name" value="SF2_C_DEAD"/>
    <property type="match status" value="1"/>
</dbReference>
<comment type="subcellular location">
    <subcellularLocation>
        <location evidence="5">Cytoplasm</location>
    </subcellularLocation>
</comment>
<sequence>MNSEFSKFKISEEILKSIEGLGYKKPSEVQEKVIPEILLNKDVIVKSQTGSGKTAAFGIPLCERIDWEENSPQVLVLSPTRELAVQVSEDISNIGRFKRIKCAAVFGKQPITEQVRTLKQKTHVVVGTPGRILDHIDRGSLNVSKVKYFVIDEADEMLNMGFIGQVEGVIRRLPKKKVTMLFSATIPEEIRELCEKHMDRPLDISIEKQKLITENIEHNMYYVGYERKLESLNDLLICEKPETGVIFCRTKENVDKVYEYLKSKGYSTNKIHGGMLQKERLSVMENFRKGDFRILVATDLASRGIDIEGITHVINFDLPVEKEAYVHRIGRSGRAGAKGKAISFCVKEGDKFLAEIEELIGFEIPVHKLPNREEVQKEIKQGIEFLKSKPKRKSDKAKVINQNITKIYINGGKKKKIRAGDIVGAITKIDGVSGDDIGIINVEDNVSYVDILNGKGKRVIDALKNMTIKGKKLNVEKARK</sequence>
<keyword evidence="5" id="KW-0690">Ribosome biogenesis</keyword>
<dbReference type="Proteomes" id="UP000191154">
    <property type="component" value="Unassembled WGS sequence"/>
</dbReference>
<reference evidence="10 11" key="1">
    <citation type="submission" date="2016-05" db="EMBL/GenBank/DDBJ databases">
        <title>Microbial solvent formation.</title>
        <authorList>
            <person name="Poehlein A."/>
            <person name="Montoya Solano J.D."/>
            <person name="Flitsch S."/>
            <person name="Krabben P."/>
            <person name="Duerre P."/>
            <person name="Daniel R."/>
        </authorList>
    </citation>
    <scope>NUCLEOTIDE SEQUENCE [LARGE SCALE GENOMIC DNA]</scope>
    <source>
        <strain evidence="10 11">L1-8</strain>
    </source>
</reference>
<dbReference type="Gene3D" id="3.40.50.300">
    <property type="entry name" value="P-loop containing nucleotide triphosphate hydrolases"/>
    <property type="match status" value="2"/>
</dbReference>
<keyword evidence="2 5" id="KW-0378">Hydrolase</keyword>
<dbReference type="InterPro" id="IPR050079">
    <property type="entry name" value="DEAD_box_RNA_helicase"/>
</dbReference>
<keyword evidence="5" id="KW-0694">RNA-binding</keyword>
<dbReference type="Pfam" id="PF00271">
    <property type="entry name" value="Helicase_C"/>
    <property type="match status" value="1"/>
</dbReference>
<dbReference type="HAMAP" id="MF_00965">
    <property type="entry name" value="DEAD_helicase_DbpA"/>
    <property type="match status" value="1"/>
</dbReference>
<keyword evidence="4 5" id="KW-0067">ATP-binding</keyword>
<dbReference type="InterPro" id="IPR027417">
    <property type="entry name" value="P-loop_NTPase"/>
</dbReference>
<keyword evidence="1 5" id="KW-0547">Nucleotide-binding</keyword>
<organism evidence="10 11">
    <name type="scientific">Clostridium saccharobutylicum</name>
    <dbReference type="NCBI Taxonomy" id="169679"/>
    <lineage>
        <taxon>Bacteria</taxon>
        <taxon>Bacillati</taxon>
        <taxon>Bacillota</taxon>
        <taxon>Clostridia</taxon>
        <taxon>Eubacteriales</taxon>
        <taxon>Clostridiaceae</taxon>
        <taxon>Clostridium</taxon>
    </lineage>
</organism>
<keyword evidence="3 5" id="KW-0347">Helicase</keyword>
<dbReference type="InterPro" id="IPR012677">
    <property type="entry name" value="Nucleotide-bd_a/b_plait_sf"/>
</dbReference>
<evidence type="ECO:0000256" key="5">
    <source>
        <dbReference type="HAMAP-Rule" id="MF_00965"/>
    </source>
</evidence>
<dbReference type="InterPro" id="IPR001650">
    <property type="entry name" value="Helicase_C-like"/>
</dbReference>
<comment type="catalytic activity">
    <reaction evidence="5">
        <text>ATP + H2O = ADP + phosphate + H(+)</text>
        <dbReference type="Rhea" id="RHEA:13065"/>
        <dbReference type="ChEBI" id="CHEBI:15377"/>
        <dbReference type="ChEBI" id="CHEBI:15378"/>
        <dbReference type="ChEBI" id="CHEBI:30616"/>
        <dbReference type="ChEBI" id="CHEBI:43474"/>
        <dbReference type="ChEBI" id="CHEBI:456216"/>
        <dbReference type="EC" id="3.6.4.13"/>
    </reaction>
</comment>
<evidence type="ECO:0000256" key="2">
    <source>
        <dbReference type="ARBA" id="ARBA00022801"/>
    </source>
</evidence>
<dbReference type="CDD" id="cd00268">
    <property type="entry name" value="DEADc"/>
    <property type="match status" value="1"/>
</dbReference>
<evidence type="ECO:0000256" key="1">
    <source>
        <dbReference type="ARBA" id="ARBA00022741"/>
    </source>
</evidence>
<dbReference type="SMART" id="SM00490">
    <property type="entry name" value="HELICc"/>
    <property type="match status" value="1"/>
</dbReference>
<dbReference type="InterPro" id="IPR005580">
    <property type="entry name" value="DbpA/CsdA_RNA-bd_dom"/>
</dbReference>
<dbReference type="GO" id="GO:0000027">
    <property type="term" value="P:ribosomal large subunit assembly"/>
    <property type="evidence" value="ECO:0007669"/>
    <property type="project" value="UniProtKB-UniRule"/>
</dbReference>
<keyword evidence="5" id="KW-0963">Cytoplasm</keyword>
<feature type="domain" description="DEAD-box RNA helicase Q" evidence="9">
    <location>
        <begin position="3"/>
        <end position="31"/>
    </location>
</feature>
<dbReference type="InterPro" id="IPR011545">
    <property type="entry name" value="DEAD/DEAH_box_helicase_dom"/>
</dbReference>
<evidence type="ECO:0000256" key="3">
    <source>
        <dbReference type="ARBA" id="ARBA00022806"/>
    </source>
</evidence>
<accession>A0A1S8NCT9</accession>
<feature type="region of interest" description="Involved in 23S rRNA binding" evidence="5">
    <location>
        <begin position="405"/>
        <end position="480"/>
    </location>
</feature>
<dbReference type="PROSITE" id="PS51194">
    <property type="entry name" value="HELICASE_CTER"/>
    <property type="match status" value="1"/>
</dbReference>
<protein>
    <recommendedName>
        <fullName evidence="5">ATP-dependent RNA helicase DbpA</fullName>
        <ecNumber evidence="5">3.6.4.13</ecNumber>
    </recommendedName>
</protein>
<comment type="function">
    <text evidence="5">DEAD-box RNA helicase involved in the assembly of the 50S ribosomal subunit. Has an RNA-dependent ATPase activity, which is specific for 23S rRNA, and a 3' to 5' RNA helicase activity that uses the energy of ATP hydrolysis to destabilize and unwind short rRNA duplexes.</text>
</comment>
<dbReference type="GO" id="GO:0034458">
    <property type="term" value="F:3'-5' RNA helicase activity"/>
    <property type="evidence" value="ECO:0007669"/>
    <property type="project" value="UniProtKB-UniRule"/>
</dbReference>
<dbReference type="CDD" id="cd12500">
    <property type="entry name" value="RRM_BsYxiN_like"/>
    <property type="match status" value="1"/>
</dbReference>
<comment type="similarity">
    <text evidence="5">Belongs to the DEAD box helicase family. DbpA subfamily.</text>
</comment>
<comment type="domain">
    <text evidence="5">Contains an N-terminal domain that binds non-specifically to RNA and a C-terminal domain that binds specifically and tightly to hairpin 92 of 23S rRNA.</text>
</comment>
<comment type="caution">
    <text evidence="10">The sequence shown here is derived from an EMBL/GenBank/DDBJ whole genome shotgun (WGS) entry which is preliminary data.</text>
</comment>
<dbReference type="SUPFAM" id="SSF52540">
    <property type="entry name" value="P-loop containing nucleoside triphosphate hydrolases"/>
    <property type="match status" value="1"/>
</dbReference>